<evidence type="ECO:0000256" key="1">
    <source>
        <dbReference type="SAM" id="MobiDB-lite"/>
    </source>
</evidence>
<feature type="compositionally biased region" description="Basic and acidic residues" evidence="1">
    <location>
        <begin position="113"/>
        <end position="123"/>
    </location>
</feature>
<gene>
    <name evidence="2" type="ORF">TrRE_jg208</name>
</gene>
<feature type="compositionally biased region" description="Polar residues" evidence="1">
    <location>
        <begin position="60"/>
        <end position="69"/>
    </location>
</feature>
<protein>
    <submittedName>
        <fullName evidence="2">Uncharacterized protein</fullName>
    </submittedName>
</protein>
<dbReference type="Proteomes" id="UP001165082">
    <property type="component" value="Unassembled WGS sequence"/>
</dbReference>
<evidence type="ECO:0000313" key="2">
    <source>
        <dbReference type="EMBL" id="GMI28068.1"/>
    </source>
</evidence>
<keyword evidence="3" id="KW-1185">Reference proteome</keyword>
<sequence>NSKTTSKRGGESPRTPKSPSAKRAKKGPSRSSSKQNLQKEKDAVSDLAAIPEGTQPPSIPLTSPNSATTHVPASAVSTPVSSNTIAPKIVVAGLSSVLENATTPAPTPIAGDVDMRRRGDSLG</sequence>
<comment type="caution">
    <text evidence="2">The sequence shown here is derived from an EMBL/GenBank/DDBJ whole genome shotgun (WGS) entry which is preliminary data.</text>
</comment>
<feature type="region of interest" description="Disordered" evidence="1">
    <location>
        <begin position="1"/>
        <end position="84"/>
    </location>
</feature>
<accession>A0A9W7L488</accession>
<feature type="non-terminal residue" evidence="2">
    <location>
        <position position="1"/>
    </location>
</feature>
<reference evidence="2" key="1">
    <citation type="submission" date="2022-07" db="EMBL/GenBank/DDBJ databases">
        <title>Genome analysis of Parmales, a sister group of diatoms, reveals the evolutionary specialization of diatoms from phago-mixotrophs to photoautotrophs.</title>
        <authorList>
            <person name="Ban H."/>
            <person name="Sato S."/>
            <person name="Yoshikawa S."/>
            <person name="Kazumasa Y."/>
            <person name="Nakamura Y."/>
            <person name="Ichinomiya M."/>
            <person name="Saitoh K."/>
            <person name="Sato N."/>
            <person name="Blanc-Mathieu R."/>
            <person name="Endo H."/>
            <person name="Kuwata A."/>
            <person name="Ogata H."/>
        </authorList>
    </citation>
    <scope>NUCLEOTIDE SEQUENCE</scope>
</reference>
<feature type="region of interest" description="Disordered" evidence="1">
    <location>
        <begin position="98"/>
        <end position="123"/>
    </location>
</feature>
<evidence type="ECO:0000313" key="3">
    <source>
        <dbReference type="Proteomes" id="UP001165082"/>
    </source>
</evidence>
<name>A0A9W7L488_9STRA</name>
<organism evidence="2 3">
    <name type="scientific">Triparma retinervis</name>
    <dbReference type="NCBI Taxonomy" id="2557542"/>
    <lineage>
        <taxon>Eukaryota</taxon>
        <taxon>Sar</taxon>
        <taxon>Stramenopiles</taxon>
        <taxon>Ochrophyta</taxon>
        <taxon>Bolidophyceae</taxon>
        <taxon>Parmales</taxon>
        <taxon>Triparmaceae</taxon>
        <taxon>Triparma</taxon>
    </lineage>
</organism>
<dbReference type="AlphaFoldDB" id="A0A9W7L488"/>
<proteinExistence type="predicted"/>
<feature type="compositionally biased region" description="Low complexity" evidence="1">
    <location>
        <begin position="71"/>
        <end position="82"/>
    </location>
</feature>
<feature type="non-terminal residue" evidence="2">
    <location>
        <position position="123"/>
    </location>
</feature>
<dbReference type="EMBL" id="BRXZ01008562">
    <property type="protein sequence ID" value="GMI28068.1"/>
    <property type="molecule type" value="Genomic_DNA"/>
</dbReference>